<comment type="caution">
    <text evidence="1">The sequence shown here is derived from an EMBL/GenBank/DDBJ whole genome shotgun (WGS) entry which is preliminary data.</text>
</comment>
<sequence length="153" mass="16196">MRQLSLILLLACAGCSAGRPDSRPTPDAALPIAHVVDRESKTVVGIASAELLTQIQVELGDAACDGPQQCHSIAIGAKPCGGPDGYLAWSSKRTDLKKLRPLIERHASARKQENLRNGMMSTCVFETNPGATCEAARCTLRPRGSGSLPDDDT</sequence>
<gene>
    <name evidence="1" type="ORF">CR103_03705</name>
</gene>
<protein>
    <submittedName>
        <fullName evidence="1">Uncharacterized protein</fullName>
    </submittedName>
</protein>
<reference evidence="1 2" key="1">
    <citation type="submission" date="2017-10" db="EMBL/GenBank/DDBJ databases">
        <title>Massilia psychrophilum sp. nov., a novel purple-pigmented bacterium isolated from Tianshan glacier, Xinjiang Municipality, China.</title>
        <authorList>
            <person name="Wang H."/>
        </authorList>
    </citation>
    <scope>NUCLEOTIDE SEQUENCE [LARGE SCALE GENOMIC DNA]</scope>
    <source>
        <strain evidence="1 2">JCM 30813</strain>
    </source>
</reference>
<dbReference type="AlphaFoldDB" id="A0A2G8T578"/>
<dbReference type="OrthoDB" id="8703681at2"/>
<dbReference type="EMBL" id="PDOB01000003">
    <property type="protein sequence ID" value="PIL41207.1"/>
    <property type="molecule type" value="Genomic_DNA"/>
</dbReference>
<dbReference type="RefSeq" id="WP_099914652.1">
    <property type="nucleotide sequence ID" value="NZ_BMHS01000004.1"/>
</dbReference>
<name>A0A2G8T578_9BURK</name>
<dbReference type="Proteomes" id="UP000228593">
    <property type="component" value="Unassembled WGS sequence"/>
</dbReference>
<organism evidence="1 2">
    <name type="scientific">Massilia psychrophila</name>
    <dbReference type="NCBI Taxonomy" id="1603353"/>
    <lineage>
        <taxon>Bacteria</taxon>
        <taxon>Pseudomonadati</taxon>
        <taxon>Pseudomonadota</taxon>
        <taxon>Betaproteobacteria</taxon>
        <taxon>Burkholderiales</taxon>
        <taxon>Oxalobacteraceae</taxon>
        <taxon>Telluria group</taxon>
        <taxon>Massilia</taxon>
    </lineage>
</organism>
<evidence type="ECO:0000313" key="1">
    <source>
        <dbReference type="EMBL" id="PIL41207.1"/>
    </source>
</evidence>
<keyword evidence="2" id="KW-1185">Reference proteome</keyword>
<accession>A0A2G8T578</accession>
<proteinExistence type="predicted"/>
<evidence type="ECO:0000313" key="2">
    <source>
        <dbReference type="Proteomes" id="UP000228593"/>
    </source>
</evidence>